<dbReference type="InterPro" id="IPR005467">
    <property type="entry name" value="His_kinase_dom"/>
</dbReference>
<dbReference type="InterPro" id="IPR003661">
    <property type="entry name" value="HisK_dim/P_dom"/>
</dbReference>
<dbReference type="PROSITE" id="PS50885">
    <property type="entry name" value="HAMP"/>
    <property type="match status" value="1"/>
</dbReference>
<dbReference type="Gene3D" id="3.30.565.10">
    <property type="entry name" value="Histidine kinase-like ATPase, C-terminal domain"/>
    <property type="match status" value="1"/>
</dbReference>
<comment type="catalytic activity">
    <reaction evidence="1">
        <text>ATP + protein L-histidine = ADP + protein N-phospho-L-histidine.</text>
        <dbReference type="EC" id="2.7.13.3"/>
    </reaction>
</comment>
<evidence type="ECO:0000256" key="8">
    <source>
        <dbReference type="ARBA" id="ARBA00022741"/>
    </source>
</evidence>
<keyword evidence="12" id="KW-0902">Two-component regulatory system</keyword>
<evidence type="ECO:0000256" key="1">
    <source>
        <dbReference type="ARBA" id="ARBA00000085"/>
    </source>
</evidence>
<gene>
    <name evidence="17" type="ORF">PBAT_03900</name>
</gene>
<dbReference type="InterPro" id="IPR004358">
    <property type="entry name" value="Sig_transdc_His_kin-like_C"/>
</dbReference>
<dbReference type="InterPro" id="IPR036097">
    <property type="entry name" value="HisK_dim/P_sf"/>
</dbReference>
<dbReference type="InterPro" id="IPR036890">
    <property type="entry name" value="HATPase_C_sf"/>
</dbReference>
<dbReference type="Pfam" id="PF00512">
    <property type="entry name" value="HisKA"/>
    <property type="match status" value="1"/>
</dbReference>
<feature type="domain" description="HAMP" evidence="16">
    <location>
        <begin position="177"/>
        <end position="231"/>
    </location>
</feature>
<keyword evidence="9 17" id="KW-0418">Kinase</keyword>
<dbReference type="InterPro" id="IPR050428">
    <property type="entry name" value="TCS_sensor_his_kinase"/>
</dbReference>
<dbReference type="GO" id="GO:0005886">
    <property type="term" value="C:plasma membrane"/>
    <property type="evidence" value="ECO:0007669"/>
    <property type="project" value="UniProtKB-SubCell"/>
</dbReference>
<keyword evidence="13 14" id="KW-0472">Membrane</keyword>
<evidence type="ECO:0000256" key="6">
    <source>
        <dbReference type="ARBA" id="ARBA00022679"/>
    </source>
</evidence>
<feature type="domain" description="Histidine kinase" evidence="15">
    <location>
        <begin position="239"/>
        <end position="450"/>
    </location>
</feature>
<feature type="transmembrane region" description="Helical" evidence="14">
    <location>
        <begin position="7"/>
        <end position="30"/>
    </location>
</feature>
<dbReference type="PROSITE" id="PS50109">
    <property type="entry name" value="HIS_KIN"/>
    <property type="match status" value="1"/>
</dbReference>
<dbReference type="Gene3D" id="6.10.340.10">
    <property type="match status" value="1"/>
</dbReference>
<dbReference type="EMBL" id="LVJI01000002">
    <property type="protein sequence ID" value="OAB48026.1"/>
    <property type="molecule type" value="Genomic_DNA"/>
</dbReference>
<dbReference type="SUPFAM" id="SSF47384">
    <property type="entry name" value="Homodimeric domain of signal transducing histidine kinase"/>
    <property type="match status" value="1"/>
</dbReference>
<evidence type="ECO:0000256" key="2">
    <source>
        <dbReference type="ARBA" id="ARBA00004651"/>
    </source>
</evidence>
<comment type="caution">
    <text evidence="17">The sequence shown here is derived from an EMBL/GenBank/DDBJ whole genome shotgun (WGS) entry which is preliminary data.</text>
</comment>
<keyword evidence="4" id="KW-1003">Cell membrane</keyword>
<dbReference type="Proteomes" id="UP000077355">
    <property type="component" value="Unassembled WGS sequence"/>
</dbReference>
<proteinExistence type="predicted"/>
<sequence>MRLRSKIHLYSSVLFAILLIVMNLATYYTFSQLSVNNQVDRAEAQTLQVANAMRQAAGEIPTQDLLRGYVPVDGMIRMLGPNGTSLAPVTSVSQQDLSKQKVIYDTIKRVQVMDVLDQRYIMVSIPVIWSNGEVMNVQVTESIQGTMDTLQVLRVVLIIVTCIALIPVLFSIRLLGRVIMKPIRAMTLTMQEIRRSGRFKKLKLEGQSKDELMEMGMTFNDMIQLLESNYKSQEQFVANASHELKTPLTIIESYASLLKRKGLDRPELFNESIEAIHSEAIRMKEMTEQLLLLAKHKEQWNISMEVLDLSELAMGSAKAFRNAYGREIHVNGQHEVFGYSDESKLKQLLFIFLDNAQKYSDDRIVVDVGSLKGEGYIRIVDRGIGIAKDKLPLVFDRFYRVDAARNRQGGGVGLGLSLAVEIAEAIGVRIELHSVEGEGTTAEIWIQREVTKIGLC</sequence>
<dbReference type="Pfam" id="PF02518">
    <property type="entry name" value="HATPase_c"/>
    <property type="match status" value="1"/>
</dbReference>
<dbReference type="SMART" id="SM00388">
    <property type="entry name" value="HisKA"/>
    <property type="match status" value="1"/>
</dbReference>
<keyword evidence="7 14" id="KW-0812">Transmembrane</keyword>
<comment type="subcellular location">
    <subcellularLocation>
        <location evidence="2">Cell membrane</location>
        <topology evidence="2">Multi-pass membrane protein</topology>
    </subcellularLocation>
</comment>
<evidence type="ECO:0000256" key="5">
    <source>
        <dbReference type="ARBA" id="ARBA00022553"/>
    </source>
</evidence>
<evidence type="ECO:0000256" key="11">
    <source>
        <dbReference type="ARBA" id="ARBA00022989"/>
    </source>
</evidence>
<evidence type="ECO:0000313" key="18">
    <source>
        <dbReference type="Proteomes" id="UP000077355"/>
    </source>
</evidence>
<dbReference type="PRINTS" id="PR00344">
    <property type="entry name" value="BCTRLSENSOR"/>
</dbReference>
<accession>A0A168QPB7</accession>
<evidence type="ECO:0000256" key="4">
    <source>
        <dbReference type="ARBA" id="ARBA00022475"/>
    </source>
</evidence>
<dbReference type="GO" id="GO:0005524">
    <property type="term" value="F:ATP binding"/>
    <property type="evidence" value="ECO:0007669"/>
    <property type="project" value="UniProtKB-KW"/>
</dbReference>
<dbReference type="SMART" id="SM00387">
    <property type="entry name" value="HATPase_c"/>
    <property type="match status" value="1"/>
</dbReference>
<evidence type="ECO:0000256" key="14">
    <source>
        <dbReference type="SAM" id="Phobius"/>
    </source>
</evidence>
<dbReference type="PANTHER" id="PTHR45436:SF5">
    <property type="entry name" value="SENSOR HISTIDINE KINASE TRCS"/>
    <property type="match status" value="1"/>
</dbReference>
<evidence type="ECO:0000256" key="7">
    <source>
        <dbReference type="ARBA" id="ARBA00022692"/>
    </source>
</evidence>
<keyword evidence="11 14" id="KW-1133">Transmembrane helix</keyword>
<dbReference type="EC" id="2.7.13.3" evidence="3"/>
<keyword evidence="18" id="KW-1185">Reference proteome</keyword>
<dbReference type="Gene3D" id="1.10.287.130">
    <property type="match status" value="1"/>
</dbReference>
<evidence type="ECO:0000256" key="10">
    <source>
        <dbReference type="ARBA" id="ARBA00022840"/>
    </source>
</evidence>
<dbReference type="RefSeq" id="WP_068646766.1">
    <property type="nucleotide sequence ID" value="NZ_CP043611.1"/>
</dbReference>
<name>A0A168QPB7_9BACL</name>
<dbReference type="Pfam" id="PF00672">
    <property type="entry name" value="HAMP"/>
    <property type="match status" value="1"/>
</dbReference>
<dbReference type="CDD" id="cd00082">
    <property type="entry name" value="HisKA"/>
    <property type="match status" value="1"/>
</dbReference>
<evidence type="ECO:0000256" key="12">
    <source>
        <dbReference type="ARBA" id="ARBA00023012"/>
    </source>
</evidence>
<evidence type="ECO:0000256" key="9">
    <source>
        <dbReference type="ARBA" id="ARBA00022777"/>
    </source>
</evidence>
<dbReference type="SUPFAM" id="SSF55874">
    <property type="entry name" value="ATPase domain of HSP90 chaperone/DNA topoisomerase II/histidine kinase"/>
    <property type="match status" value="1"/>
</dbReference>
<evidence type="ECO:0000259" key="16">
    <source>
        <dbReference type="PROSITE" id="PS50885"/>
    </source>
</evidence>
<dbReference type="OrthoDB" id="9786919at2"/>
<dbReference type="GO" id="GO:0000155">
    <property type="term" value="F:phosphorelay sensor kinase activity"/>
    <property type="evidence" value="ECO:0007669"/>
    <property type="project" value="InterPro"/>
</dbReference>
<evidence type="ECO:0000256" key="13">
    <source>
        <dbReference type="ARBA" id="ARBA00023136"/>
    </source>
</evidence>
<dbReference type="InterPro" id="IPR003594">
    <property type="entry name" value="HATPase_dom"/>
</dbReference>
<keyword evidence="8" id="KW-0547">Nucleotide-binding</keyword>
<evidence type="ECO:0000313" key="17">
    <source>
        <dbReference type="EMBL" id="OAB48026.1"/>
    </source>
</evidence>
<organism evidence="17 18">
    <name type="scientific">Paenibacillus antarcticus</name>
    <dbReference type="NCBI Taxonomy" id="253703"/>
    <lineage>
        <taxon>Bacteria</taxon>
        <taxon>Bacillati</taxon>
        <taxon>Bacillota</taxon>
        <taxon>Bacilli</taxon>
        <taxon>Bacillales</taxon>
        <taxon>Paenibacillaceae</taxon>
        <taxon>Paenibacillus</taxon>
    </lineage>
</organism>
<feature type="transmembrane region" description="Helical" evidence="14">
    <location>
        <begin position="155"/>
        <end position="176"/>
    </location>
</feature>
<protein>
    <recommendedName>
        <fullName evidence="3">histidine kinase</fullName>
        <ecNumber evidence="3">2.7.13.3</ecNumber>
    </recommendedName>
</protein>
<dbReference type="InterPro" id="IPR003660">
    <property type="entry name" value="HAMP_dom"/>
</dbReference>
<dbReference type="PANTHER" id="PTHR45436">
    <property type="entry name" value="SENSOR HISTIDINE KINASE YKOH"/>
    <property type="match status" value="1"/>
</dbReference>
<dbReference type="CDD" id="cd06225">
    <property type="entry name" value="HAMP"/>
    <property type="match status" value="1"/>
</dbReference>
<keyword evidence="10" id="KW-0067">ATP-binding</keyword>
<keyword evidence="6" id="KW-0808">Transferase</keyword>
<dbReference type="AlphaFoldDB" id="A0A168QPB7"/>
<keyword evidence="5" id="KW-0597">Phosphoprotein</keyword>
<evidence type="ECO:0000256" key="3">
    <source>
        <dbReference type="ARBA" id="ARBA00012438"/>
    </source>
</evidence>
<dbReference type="FunFam" id="1.10.287.130:FF:000001">
    <property type="entry name" value="Two-component sensor histidine kinase"/>
    <property type="match status" value="1"/>
</dbReference>
<evidence type="ECO:0000259" key="15">
    <source>
        <dbReference type="PROSITE" id="PS50109"/>
    </source>
</evidence>
<reference evidence="17 18" key="1">
    <citation type="submission" date="2016-03" db="EMBL/GenBank/DDBJ databases">
        <title>Draft genome sequence of Paenibacillus antarcticus CECT 5836.</title>
        <authorList>
            <person name="Shin S.-K."/>
            <person name="Yi H."/>
        </authorList>
    </citation>
    <scope>NUCLEOTIDE SEQUENCE [LARGE SCALE GENOMIC DNA]</scope>
    <source>
        <strain evidence="17 18">CECT 5836</strain>
    </source>
</reference>